<dbReference type="EMBL" id="JAGTJQ010000001">
    <property type="protein sequence ID" value="KAH7041289.1"/>
    <property type="molecule type" value="Genomic_DNA"/>
</dbReference>
<accession>A0A9P8YLN1</accession>
<organism evidence="1 2">
    <name type="scientific">Microdochium trichocladiopsis</name>
    <dbReference type="NCBI Taxonomy" id="1682393"/>
    <lineage>
        <taxon>Eukaryota</taxon>
        <taxon>Fungi</taxon>
        <taxon>Dikarya</taxon>
        <taxon>Ascomycota</taxon>
        <taxon>Pezizomycotina</taxon>
        <taxon>Sordariomycetes</taxon>
        <taxon>Xylariomycetidae</taxon>
        <taxon>Xylariales</taxon>
        <taxon>Microdochiaceae</taxon>
        <taxon>Microdochium</taxon>
    </lineage>
</organism>
<evidence type="ECO:0000313" key="1">
    <source>
        <dbReference type="EMBL" id="KAH7041289.1"/>
    </source>
</evidence>
<proteinExistence type="predicted"/>
<dbReference type="AlphaFoldDB" id="A0A9P8YLN1"/>
<name>A0A9P8YLN1_9PEZI</name>
<evidence type="ECO:0000313" key="2">
    <source>
        <dbReference type="Proteomes" id="UP000756346"/>
    </source>
</evidence>
<dbReference type="RefSeq" id="XP_046019344.1">
    <property type="nucleotide sequence ID" value="XM_046152518.1"/>
</dbReference>
<keyword evidence="2" id="KW-1185">Reference proteome</keyword>
<comment type="caution">
    <text evidence="1">The sequence shown here is derived from an EMBL/GenBank/DDBJ whole genome shotgun (WGS) entry which is preliminary data.</text>
</comment>
<sequence>MACLTRASQGAPEPTRSHRPRRIASYQGMLNEMLVDMDLDRFPLRPNSFLCSPIPNLDDCQPQRFVLPGLARPGQAQRAEFPDPPCGEWELAAASRAWITKRRGAASRMPTEPCFACHRAQARTCHDRETARVSGTELVSRATRKSCRLQECAGKEPCRFRGRHTVQKHPADFARQLSTGSRQPISLLCPGLRR</sequence>
<dbReference type="Proteomes" id="UP000756346">
    <property type="component" value="Unassembled WGS sequence"/>
</dbReference>
<dbReference type="GeneID" id="70182064"/>
<protein>
    <submittedName>
        <fullName evidence="1">Uncharacterized protein</fullName>
    </submittedName>
</protein>
<reference evidence="1" key="1">
    <citation type="journal article" date="2021" name="Nat. Commun.">
        <title>Genetic determinants of endophytism in the Arabidopsis root mycobiome.</title>
        <authorList>
            <person name="Mesny F."/>
            <person name="Miyauchi S."/>
            <person name="Thiergart T."/>
            <person name="Pickel B."/>
            <person name="Atanasova L."/>
            <person name="Karlsson M."/>
            <person name="Huettel B."/>
            <person name="Barry K.W."/>
            <person name="Haridas S."/>
            <person name="Chen C."/>
            <person name="Bauer D."/>
            <person name="Andreopoulos W."/>
            <person name="Pangilinan J."/>
            <person name="LaButti K."/>
            <person name="Riley R."/>
            <person name="Lipzen A."/>
            <person name="Clum A."/>
            <person name="Drula E."/>
            <person name="Henrissat B."/>
            <person name="Kohler A."/>
            <person name="Grigoriev I.V."/>
            <person name="Martin F.M."/>
            <person name="Hacquard S."/>
        </authorList>
    </citation>
    <scope>NUCLEOTIDE SEQUENCE</scope>
    <source>
        <strain evidence="1">MPI-CAGE-CH-0230</strain>
    </source>
</reference>
<gene>
    <name evidence="1" type="ORF">B0I36DRAFT_312528</name>
</gene>